<organism evidence="3 4">
    <name type="scientific">Anaerobacillus alkaliphilus</name>
    <dbReference type="NCBI Taxonomy" id="1548597"/>
    <lineage>
        <taxon>Bacteria</taxon>
        <taxon>Bacillati</taxon>
        <taxon>Bacillota</taxon>
        <taxon>Bacilli</taxon>
        <taxon>Bacillales</taxon>
        <taxon>Bacillaceae</taxon>
        <taxon>Anaerobacillus</taxon>
    </lineage>
</organism>
<keyword evidence="1" id="KW-1133">Transmembrane helix</keyword>
<dbReference type="Pfam" id="PF00350">
    <property type="entry name" value="Dynamin_N"/>
    <property type="match status" value="1"/>
</dbReference>
<dbReference type="InterPro" id="IPR027417">
    <property type="entry name" value="P-loop_NTPase"/>
</dbReference>
<feature type="transmembrane region" description="Helical" evidence="1">
    <location>
        <begin position="491"/>
        <end position="524"/>
    </location>
</feature>
<dbReference type="InterPro" id="IPR051943">
    <property type="entry name" value="TRAFAC_Dynamin-like_GTPase"/>
</dbReference>
<dbReference type="RefSeq" id="WP_129077634.1">
    <property type="nucleotide sequence ID" value="NZ_QOUX01000026.1"/>
</dbReference>
<accession>A0A4Q0VUW2</accession>
<dbReference type="EMBL" id="QOUX01000026">
    <property type="protein sequence ID" value="RXJ02223.1"/>
    <property type="molecule type" value="Genomic_DNA"/>
</dbReference>
<proteinExistence type="predicted"/>
<dbReference type="CDD" id="cd09912">
    <property type="entry name" value="DLP_2"/>
    <property type="match status" value="1"/>
</dbReference>
<protein>
    <recommendedName>
        <fullName evidence="2">Dynamin N-terminal domain-containing protein</fullName>
    </recommendedName>
</protein>
<comment type="caution">
    <text evidence="3">The sequence shown here is derived from an EMBL/GenBank/DDBJ whole genome shotgun (WGS) entry which is preliminary data.</text>
</comment>
<dbReference type="Proteomes" id="UP000290649">
    <property type="component" value="Unassembled WGS sequence"/>
</dbReference>
<evidence type="ECO:0000313" key="3">
    <source>
        <dbReference type="EMBL" id="RXJ02223.1"/>
    </source>
</evidence>
<reference evidence="3 4" key="1">
    <citation type="journal article" date="2019" name="Int. J. Syst. Evol. Microbiol.">
        <title>Anaerobacillus alkaliphilus sp. nov., a novel alkaliphilic and moderately halophilic bacterium.</title>
        <authorList>
            <person name="Borsodi A.K."/>
            <person name="Aszalos J.M."/>
            <person name="Bihari P."/>
            <person name="Nagy I."/>
            <person name="Schumann P."/>
            <person name="Sproer C."/>
            <person name="Kovacs A.L."/>
            <person name="Boka K."/>
            <person name="Dobosy P."/>
            <person name="Ovari M."/>
            <person name="Szili-Kovacs T."/>
            <person name="Toth E."/>
        </authorList>
    </citation>
    <scope>NUCLEOTIDE SEQUENCE [LARGE SCALE GENOMIC DNA]</scope>
    <source>
        <strain evidence="3 4">B16-10</strain>
    </source>
</reference>
<dbReference type="Gene3D" id="3.40.50.300">
    <property type="entry name" value="P-loop containing nucleotide triphosphate hydrolases"/>
    <property type="match status" value="1"/>
</dbReference>
<dbReference type="PANTHER" id="PTHR43681:SF1">
    <property type="entry name" value="SARCALUMENIN"/>
    <property type="match status" value="1"/>
</dbReference>
<keyword evidence="1" id="KW-0472">Membrane</keyword>
<dbReference type="OrthoDB" id="9816479at2"/>
<evidence type="ECO:0000259" key="2">
    <source>
        <dbReference type="Pfam" id="PF00350"/>
    </source>
</evidence>
<gene>
    <name evidence="3" type="ORF">DS745_07485</name>
</gene>
<name>A0A4Q0VUW2_9BACI</name>
<dbReference type="SUPFAM" id="SSF52540">
    <property type="entry name" value="P-loop containing nucleoside triphosphate hydrolases"/>
    <property type="match status" value="1"/>
</dbReference>
<evidence type="ECO:0000313" key="4">
    <source>
        <dbReference type="Proteomes" id="UP000290649"/>
    </source>
</evidence>
<dbReference type="InterPro" id="IPR045063">
    <property type="entry name" value="Dynamin_N"/>
</dbReference>
<keyword evidence="1" id="KW-0812">Transmembrane</keyword>
<evidence type="ECO:0000256" key="1">
    <source>
        <dbReference type="SAM" id="Phobius"/>
    </source>
</evidence>
<dbReference type="AlphaFoldDB" id="A0A4Q0VUW2"/>
<sequence length="632" mass="73193">MSQSIQLHDFDKKKELVVSSFQKVIEISKDLHASETLQFLIENKMQLEKETFMLTIVGEFSRGKSTFINALLGANVLPSKVKPTTAMITKIQYAETPTYSLMFRSPDEPTRVLEEAEFKKMSAPREADEDDPEDVQRFQEEMIIFKEISMAEIGYPNHFCEAGIEIYDTPGTNDIDVAREEITFTFVPKSDAVIFVLSATTPFGASEMEFLKERILNEHINKVFFVINFKDRLENTEKQEKVLNYIREKLEALLPNPKLYLVSSYDALTIRRLEKNEQFRIKSQVFKAIEDTGISTLERDLAHFFQYEKGQAKLEKPVRRLIKSIHDLTSETIALRIAATKMEIDEIDQKIKELKPQVTRFKQNSRKIIQDLLIDLQSEESNIQSKVESLVRSMTDILLQTLDGYHGSLEEKEMKQFLIGKIKSQQSLIQKEMNDYKKDIIKDHVTRAYKQLNTEEKDLNKAVQETFNLKLEMNYNFNLSLYESDDNLFGMIIGAAGLGVGALIFAPALLVVGGFGAAIGAFFFGNDIEQTYKDYKRTKKINEVKQQLQQSLYKSRSDIISQFVREWRNLNRKVDMTFEGEVHKKTLRLEEDLHRVRMDKETEKRSVEEQRQYYEALKGQLQAIEQNVSSLI</sequence>
<feature type="domain" description="Dynamin N-terminal" evidence="2">
    <location>
        <begin position="55"/>
        <end position="228"/>
    </location>
</feature>
<dbReference type="PANTHER" id="PTHR43681">
    <property type="entry name" value="TRANSMEMBRANE GTPASE FZO"/>
    <property type="match status" value="1"/>
</dbReference>
<keyword evidence="4" id="KW-1185">Reference proteome</keyword>